<dbReference type="SUPFAM" id="SSF53955">
    <property type="entry name" value="Lysozyme-like"/>
    <property type="match status" value="1"/>
</dbReference>
<dbReference type="InterPro" id="IPR002196">
    <property type="entry name" value="Glyco_hydro_24"/>
</dbReference>
<dbReference type="Gene3D" id="1.10.530.40">
    <property type="match status" value="1"/>
</dbReference>
<evidence type="ECO:0000313" key="6">
    <source>
        <dbReference type="EMBL" id="MCG7507058.1"/>
    </source>
</evidence>
<feature type="coiled-coil region" evidence="4">
    <location>
        <begin position="345"/>
        <end position="372"/>
    </location>
</feature>
<keyword evidence="2 3" id="KW-0081">Bacteriolytic enzyme</keyword>
<dbReference type="Pfam" id="PF00959">
    <property type="entry name" value="Phage_lysozyme"/>
    <property type="match status" value="1"/>
</dbReference>
<keyword evidence="3" id="KW-0326">Glycosidase</keyword>
<dbReference type="EC" id="3.2.1.17" evidence="3"/>
<keyword evidence="3" id="KW-0378">Hydrolase</keyword>
<dbReference type="Pfam" id="PF20155">
    <property type="entry name" value="TMP_3"/>
    <property type="match status" value="1"/>
</dbReference>
<sequence>MATDLERLIVSLEARTKSFENALIKADKVSQQRLKSIERQFAQTNKKLEKGLSFAGLSGSLKGGVGAIIGSAAVNTVKNYADAWTEAGNKIAAASAVSGRSARSLDDINKIATDTRSGITETVDLYAKLLRSTKDVAKSEQEVATATEIVNKAFKAGGASASEQAAGVLQLSQALGSGILQGDELRSLRENAPLIAQAIANEFETTIGGLKQLGADGKLTVDRVFKAILDAKPLIDRAYGSTNATIAEGISLVNNSLTAFVGKLSEVSGVGGEVGRFLGTDLVNAIDSLSKSLEALQGGGGAGYLGKVAEALNTINEYAQKLGGGIGDATGLSSLGSGLSGSLGSGDLLKELDEAKDKIDKLFDRLEKAAKAGIVSDVQIKQFRKLRQQLRDGTIDADGASKAIAAIAGNNPGLSELVGKFDAIIARVRELTAESNKAAAATANIAGDAVTAGLNTDDRADSRAFQKNGKDYGDFIAGRNADAQRTDLQKEIDDRADKIIKAAGEVGVAITEAAAKIQAAKEIAAENLVKSTSVSVSSAAEVIKQFEGFISRPKWDVNAFRAGYGSDTVTLADGSIQKITQGMSVSVADANRDLVRRIGEFQDTIKRQIGSDTFSSFDEKQQAALTSIAYNYGSLPQRIVDAIKTGNQATIVQAIRGLGGDNGGINRNRRNTEADMFLGGAPSGVQDAVKNEDRFNERLSDMQLRIDLLNKEAAALGLVNPLINDYGYAQTKAEIKQKLLNDAMDNGIEITPAYAAKIDELAEKYARADASREQMQQGVQNLNQQMSQSSAFGKDLLGGFIQDLKDGKSASEALSNALSKVADRLLDIALNSLFDGGGLGATPGGGILGGLFSFLFPFANGGIAKNGKPQPLKKFARGGVSKTAAIFGETGRAEAAVPLPDGRRIPVDLRASQAIPQKNADSSNINVTVGVSADNNGNLMPFVESVSKSTVRQAAPAIIQASTKNVQKNFPGMMANAQSRTG</sequence>
<evidence type="ECO:0000256" key="1">
    <source>
        <dbReference type="ARBA" id="ARBA00022529"/>
    </source>
</evidence>
<organism evidence="6 7">
    <name type="scientific">Mesorhizobium retamae</name>
    <dbReference type="NCBI Taxonomy" id="2912854"/>
    <lineage>
        <taxon>Bacteria</taxon>
        <taxon>Pseudomonadati</taxon>
        <taxon>Pseudomonadota</taxon>
        <taxon>Alphaproteobacteria</taxon>
        <taxon>Hyphomicrobiales</taxon>
        <taxon>Phyllobacteriaceae</taxon>
        <taxon>Mesorhizobium</taxon>
    </lineage>
</organism>
<keyword evidence="1 3" id="KW-0929">Antimicrobial</keyword>
<dbReference type="Proteomes" id="UP001201701">
    <property type="component" value="Unassembled WGS sequence"/>
</dbReference>
<evidence type="ECO:0000259" key="5">
    <source>
        <dbReference type="Pfam" id="PF20155"/>
    </source>
</evidence>
<proteinExistence type="inferred from homology"/>
<dbReference type="NCBIfam" id="TIGR02675">
    <property type="entry name" value="tape_meas_nterm"/>
    <property type="match status" value="1"/>
</dbReference>
<name>A0ABS9QJQ5_9HYPH</name>
<feature type="domain" description="Tape measure protein N-terminal" evidence="5">
    <location>
        <begin position="79"/>
        <end position="265"/>
    </location>
</feature>
<evidence type="ECO:0000256" key="3">
    <source>
        <dbReference type="RuleBase" id="RU003788"/>
    </source>
</evidence>
<gene>
    <name evidence="6" type="ORF">L4923_18680</name>
</gene>
<comment type="caution">
    <text evidence="6">The sequence shown here is derived from an EMBL/GenBank/DDBJ whole genome shotgun (WGS) entry which is preliminary data.</text>
</comment>
<evidence type="ECO:0000313" key="7">
    <source>
        <dbReference type="Proteomes" id="UP001201701"/>
    </source>
</evidence>
<keyword evidence="7" id="KW-1185">Reference proteome</keyword>
<accession>A0ABS9QJQ5</accession>
<dbReference type="InterPro" id="IPR023346">
    <property type="entry name" value="Lysozyme-like_dom_sf"/>
</dbReference>
<evidence type="ECO:0000256" key="4">
    <source>
        <dbReference type="SAM" id="Coils"/>
    </source>
</evidence>
<comment type="similarity">
    <text evidence="3">Belongs to the glycosyl hydrolase 24 family.</text>
</comment>
<dbReference type="RefSeq" id="WP_239367841.1">
    <property type="nucleotide sequence ID" value="NZ_JAKREW010000020.1"/>
</dbReference>
<dbReference type="EMBL" id="JAKREW010000020">
    <property type="protein sequence ID" value="MCG7507058.1"/>
    <property type="molecule type" value="Genomic_DNA"/>
</dbReference>
<evidence type="ECO:0000256" key="2">
    <source>
        <dbReference type="ARBA" id="ARBA00022638"/>
    </source>
</evidence>
<dbReference type="InterPro" id="IPR023347">
    <property type="entry name" value="Lysozyme_dom_sf"/>
</dbReference>
<feature type="coiled-coil region" evidence="4">
    <location>
        <begin position="758"/>
        <end position="785"/>
    </location>
</feature>
<dbReference type="InterPro" id="IPR013491">
    <property type="entry name" value="Tape_meas_N"/>
</dbReference>
<protein>
    <recommendedName>
        <fullName evidence="3">Lysozyme</fullName>
        <ecNumber evidence="3">3.2.1.17</ecNumber>
    </recommendedName>
</protein>
<reference evidence="6 7" key="1">
    <citation type="submission" date="2022-02" db="EMBL/GenBank/DDBJ databases">
        <title>Draft genome sequence of Mezorhizobium retamae strain IRAMC:0171 isolated from Retama raetam nodules.</title>
        <authorList>
            <person name="Bengaied R."/>
            <person name="Sbissi I."/>
            <person name="Huber K."/>
            <person name="Ghodbane F."/>
            <person name="Nouioui I."/>
            <person name="Tarhouni M."/>
            <person name="Gtari M."/>
        </authorList>
    </citation>
    <scope>NUCLEOTIDE SEQUENCE [LARGE SCALE GENOMIC DNA]</scope>
    <source>
        <strain evidence="6 7">IRAMC:0171</strain>
    </source>
</reference>
<comment type="catalytic activity">
    <reaction evidence="3">
        <text>Hydrolysis of (1-&gt;4)-beta-linkages between N-acetylmuramic acid and N-acetyl-D-glucosamine residues in a peptidoglycan and between N-acetyl-D-glucosamine residues in chitodextrins.</text>
        <dbReference type="EC" id="3.2.1.17"/>
    </reaction>
</comment>
<keyword evidence="4" id="KW-0175">Coiled coil</keyword>